<keyword evidence="7 10" id="KW-0067">ATP-binding</keyword>
<dbReference type="RefSeq" id="WP_044006128.1">
    <property type="nucleotide sequence ID" value="NZ_CP002697.1"/>
</dbReference>
<evidence type="ECO:0000259" key="12">
    <source>
        <dbReference type="Pfam" id="PF08544"/>
    </source>
</evidence>
<dbReference type="PIRSF" id="PIRSF010376">
    <property type="entry name" value="IspE"/>
    <property type="match status" value="1"/>
</dbReference>
<feature type="active site" evidence="10">
    <location>
        <position position="14"/>
    </location>
</feature>
<dbReference type="SUPFAM" id="SSF54211">
    <property type="entry name" value="Ribosomal protein S5 domain 2-like"/>
    <property type="match status" value="1"/>
</dbReference>
<dbReference type="PANTHER" id="PTHR43527:SF2">
    <property type="entry name" value="4-DIPHOSPHOCYTIDYL-2-C-METHYL-D-ERYTHRITOL KINASE, CHLOROPLASTIC"/>
    <property type="match status" value="1"/>
</dbReference>
<dbReference type="Gene3D" id="3.30.70.890">
    <property type="entry name" value="GHMP kinase, C-terminal domain"/>
    <property type="match status" value="1"/>
</dbReference>
<evidence type="ECO:0000313" key="13">
    <source>
        <dbReference type="EMBL" id="AHG60202.1"/>
    </source>
</evidence>
<evidence type="ECO:0000313" key="14">
    <source>
        <dbReference type="Proteomes" id="UP000019087"/>
    </source>
</evidence>
<comment type="similarity">
    <text evidence="1 10">Belongs to the GHMP kinase family. IspE subfamily.</text>
</comment>
<evidence type="ECO:0000256" key="2">
    <source>
        <dbReference type="ARBA" id="ARBA00012052"/>
    </source>
</evidence>
<feature type="active site" evidence="10">
    <location>
        <position position="146"/>
    </location>
</feature>
<dbReference type="NCBIfam" id="TIGR00154">
    <property type="entry name" value="ispE"/>
    <property type="match status" value="1"/>
</dbReference>
<comment type="function">
    <text evidence="10">Catalyzes the phosphorylation of the position 2 hydroxy group of 4-diphosphocytidyl-2C-methyl-D-erythritol.</text>
</comment>
<dbReference type="GO" id="GO:0050515">
    <property type="term" value="F:4-(cytidine 5'-diphospho)-2-C-methyl-D-erythritol kinase activity"/>
    <property type="evidence" value="ECO:0007669"/>
    <property type="project" value="UniProtKB-UniRule"/>
</dbReference>
<evidence type="ECO:0000256" key="9">
    <source>
        <dbReference type="ARBA" id="ARBA00032554"/>
    </source>
</evidence>
<evidence type="ECO:0000256" key="7">
    <source>
        <dbReference type="ARBA" id="ARBA00022840"/>
    </source>
</evidence>
<dbReference type="EMBL" id="CP002697">
    <property type="protein sequence ID" value="AHG60202.1"/>
    <property type="molecule type" value="Genomic_DNA"/>
</dbReference>
<sequence length="295" mass="33334">MKFKILHTWPSPAKINLFLYVTGKRFDGYHNIQTLFQFLNYGDTLKIIPNKTGNISLFTEKKTLLNKKNSILNAAQLLKEKALLYHKRDTTNFGAKIFLKKNIPIGSGLGGASSNAATTLIVLNKLWNTKFTLQELSTFSLKIGTDVPGFIIGNTAVIQGIGDILYPIKRIKKWYLVVYPSIQILTKNMFSSPFLTHSTPKKSIKLLLNLPFSNDFENIVKKKFIKIKKLLSMLSLYAPSRMTGTGSCVFSEFNDKESAKKILSLIPKNMKSFIAKSVNISPLHNMLNKKKYIFS</sequence>
<comment type="pathway">
    <text evidence="10">Isoprenoid biosynthesis; isopentenyl diphosphate biosynthesis via DXP pathway; isopentenyl diphosphate from 1-deoxy-D-xylulose 5-phosphate: step 3/6.</text>
</comment>
<dbReference type="HOGENOM" id="CLU_053057_3_0_6"/>
<accession>W0P451</accession>
<dbReference type="SUPFAM" id="SSF55060">
    <property type="entry name" value="GHMP Kinase, C-terminal domain"/>
    <property type="match status" value="1"/>
</dbReference>
<proteinExistence type="inferred from homology"/>
<comment type="subunit">
    <text evidence="10">Homodimer.</text>
</comment>
<feature type="binding site" evidence="10">
    <location>
        <begin position="104"/>
        <end position="114"/>
    </location>
    <ligand>
        <name>ATP</name>
        <dbReference type="ChEBI" id="CHEBI:30616"/>
    </ligand>
</feature>
<name>W0P451_BUCMP</name>
<dbReference type="UniPathway" id="UPA00056">
    <property type="reaction ID" value="UER00094"/>
</dbReference>
<evidence type="ECO:0000256" key="3">
    <source>
        <dbReference type="ARBA" id="ARBA00017473"/>
    </source>
</evidence>
<dbReference type="KEGG" id="bapu:BUMPUSDA_CDS00424"/>
<dbReference type="GO" id="GO:0016114">
    <property type="term" value="P:terpenoid biosynthetic process"/>
    <property type="evidence" value="ECO:0007669"/>
    <property type="project" value="UniProtKB-UniRule"/>
</dbReference>
<evidence type="ECO:0000256" key="1">
    <source>
        <dbReference type="ARBA" id="ARBA00009684"/>
    </source>
</evidence>
<dbReference type="InterPro" id="IPR006204">
    <property type="entry name" value="GHMP_kinase_N_dom"/>
</dbReference>
<comment type="catalytic activity">
    <reaction evidence="10">
        <text>4-CDP-2-C-methyl-D-erythritol + ATP = 4-CDP-2-C-methyl-D-erythritol 2-phosphate + ADP + H(+)</text>
        <dbReference type="Rhea" id="RHEA:18437"/>
        <dbReference type="ChEBI" id="CHEBI:15378"/>
        <dbReference type="ChEBI" id="CHEBI:30616"/>
        <dbReference type="ChEBI" id="CHEBI:57823"/>
        <dbReference type="ChEBI" id="CHEBI:57919"/>
        <dbReference type="ChEBI" id="CHEBI:456216"/>
        <dbReference type="EC" id="2.7.1.148"/>
    </reaction>
</comment>
<organism evidence="13 14">
    <name type="scientific">Buchnera aphidicola str. USDA</name>
    <name type="common">Myzus persicae</name>
    <dbReference type="NCBI Taxonomy" id="1009856"/>
    <lineage>
        <taxon>Bacteria</taxon>
        <taxon>Pseudomonadati</taxon>
        <taxon>Pseudomonadota</taxon>
        <taxon>Gammaproteobacteria</taxon>
        <taxon>Enterobacterales</taxon>
        <taxon>Erwiniaceae</taxon>
        <taxon>Buchnera</taxon>
    </lineage>
</organism>
<evidence type="ECO:0000259" key="11">
    <source>
        <dbReference type="Pfam" id="PF00288"/>
    </source>
</evidence>
<protein>
    <recommendedName>
        <fullName evidence="3 10">4-diphosphocytidyl-2-C-methyl-D-erythritol kinase</fullName>
        <shortName evidence="10">CMK</shortName>
        <ecNumber evidence="2 10">2.7.1.148</ecNumber>
    </recommendedName>
    <alternativeName>
        <fullName evidence="9 10">4-(cytidine-5'-diphospho)-2-C-methyl-D-erythritol kinase</fullName>
    </alternativeName>
</protein>
<dbReference type="GO" id="GO:0005524">
    <property type="term" value="F:ATP binding"/>
    <property type="evidence" value="ECO:0007669"/>
    <property type="project" value="UniProtKB-UniRule"/>
</dbReference>
<reference evidence="13 14" key="1">
    <citation type="journal article" date="2013" name="BMC Genomics">
        <title>Comparative analysis of genome sequences from four strains of the Buchnera aphidicola Mp endosymbion of the green peach aphid, Myzus persicae.</title>
        <authorList>
            <person name="Jiang Z."/>
            <person name="Jones D.H."/>
            <person name="Khuri S."/>
            <person name="Tsinoremas N.F."/>
            <person name="Wyss T."/>
            <person name="Jander G."/>
            <person name="Wilson A.C."/>
        </authorList>
    </citation>
    <scope>NUCLEOTIDE SEQUENCE [LARGE SCALE GENOMIC DNA]</scope>
    <source>
        <strain evidence="14">str. USDA (Myzus persicae)</strain>
    </source>
</reference>
<dbReference type="PANTHER" id="PTHR43527">
    <property type="entry name" value="4-DIPHOSPHOCYTIDYL-2-C-METHYL-D-ERYTHRITOL KINASE, CHLOROPLASTIC"/>
    <property type="match status" value="1"/>
</dbReference>
<evidence type="ECO:0000256" key="5">
    <source>
        <dbReference type="ARBA" id="ARBA00022741"/>
    </source>
</evidence>
<keyword evidence="8 10" id="KW-0414">Isoprene biosynthesis</keyword>
<keyword evidence="6 10" id="KW-0418">Kinase</keyword>
<dbReference type="PATRIC" id="fig|1009856.3.peg.162"/>
<dbReference type="Gene3D" id="3.30.230.10">
    <property type="match status" value="1"/>
</dbReference>
<feature type="domain" description="GHMP kinase N-terminal" evidence="11">
    <location>
        <begin position="71"/>
        <end position="153"/>
    </location>
</feature>
<dbReference type="Pfam" id="PF00288">
    <property type="entry name" value="GHMP_kinases_N"/>
    <property type="match status" value="1"/>
</dbReference>
<dbReference type="Proteomes" id="UP000019087">
    <property type="component" value="Chromosome"/>
</dbReference>
<evidence type="ECO:0000256" key="4">
    <source>
        <dbReference type="ARBA" id="ARBA00022679"/>
    </source>
</evidence>
<feature type="domain" description="GHMP kinase C-terminal" evidence="12">
    <location>
        <begin position="212"/>
        <end position="269"/>
    </location>
</feature>
<dbReference type="InterPro" id="IPR014721">
    <property type="entry name" value="Ribsml_uS5_D2-typ_fold_subgr"/>
</dbReference>
<keyword evidence="5 10" id="KW-0547">Nucleotide-binding</keyword>
<gene>
    <name evidence="13" type="primary">ipk</name>
    <name evidence="10" type="synonym">ispE</name>
    <name evidence="13" type="ORF">BUMPUSDA_CDS00424</name>
</gene>
<dbReference type="InterPro" id="IPR004424">
    <property type="entry name" value="IspE"/>
</dbReference>
<dbReference type="GO" id="GO:0019288">
    <property type="term" value="P:isopentenyl diphosphate biosynthetic process, methylerythritol 4-phosphate pathway"/>
    <property type="evidence" value="ECO:0007669"/>
    <property type="project" value="UniProtKB-UniRule"/>
</dbReference>
<dbReference type="AlphaFoldDB" id="W0P451"/>
<dbReference type="EC" id="2.7.1.148" evidence="2 10"/>
<dbReference type="InterPro" id="IPR036554">
    <property type="entry name" value="GHMP_kinase_C_sf"/>
</dbReference>
<keyword evidence="4 10" id="KW-0808">Transferase</keyword>
<dbReference type="InterPro" id="IPR020568">
    <property type="entry name" value="Ribosomal_Su5_D2-typ_SF"/>
</dbReference>
<dbReference type="Pfam" id="PF08544">
    <property type="entry name" value="GHMP_kinases_C"/>
    <property type="match status" value="1"/>
</dbReference>
<evidence type="ECO:0000256" key="8">
    <source>
        <dbReference type="ARBA" id="ARBA00023229"/>
    </source>
</evidence>
<dbReference type="HAMAP" id="MF_00061">
    <property type="entry name" value="IspE"/>
    <property type="match status" value="1"/>
</dbReference>
<evidence type="ECO:0000256" key="10">
    <source>
        <dbReference type="HAMAP-Rule" id="MF_00061"/>
    </source>
</evidence>
<evidence type="ECO:0000256" key="6">
    <source>
        <dbReference type="ARBA" id="ARBA00022777"/>
    </source>
</evidence>
<dbReference type="InterPro" id="IPR013750">
    <property type="entry name" value="GHMP_kinase_C_dom"/>
</dbReference>